<keyword evidence="13 17" id="KW-0961">Cell wall biogenesis/degradation</keyword>
<feature type="transmembrane region" description="Helical" evidence="17">
    <location>
        <begin position="112"/>
        <end position="132"/>
    </location>
</feature>
<dbReference type="GO" id="GO:0071555">
    <property type="term" value="P:cell wall organization"/>
    <property type="evidence" value="ECO:0007669"/>
    <property type="project" value="UniProtKB-KW"/>
</dbReference>
<comment type="similarity">
    <text evidence="2 17">Belongs to the UppP family.</text>
</comment>
<feature type="transmembrane region" description="Helical" evidence="17">
    <location>
        <begin position="189"/>
        <end position="211"/>
    </location>
</feature>
<dbReference type="Proteomes" id="UP000053370">
    <property type="component" value="Unassembled WGS sequence"/>
</dbReference>
<dbReference type="EMBL" id="DF968180">
    <property type="protein sequence ID" value="GAP39733.1"/>
    <property type="molecule type" value="Genomic_DNA"/>
</dbReference>
<evidence type="ECO:0000256" key="3">
    <source>
        <dbReference type="ARBA" id="ARBA00012374"/>
    </source>
</evidence>
<feature type="transmembrane region" description="Helical" evidence="17">
    <location>
        <begin position="152"/>
        <end position="169"/>
    </location>
</feature>
<evidence type="ECO:0000256" key="10">
    <source>
        <dbReference type="ARBA" id="ARBA00022989"/>
    </source>
</evidence>
<feature type="transmembrane region" description="Helical" evidence="17">
    <location>
        <begin position="223"/>
        <end position="244"/>
    </location>
</feature>
<reference evidence="18" key="1">
    <citation type="journal article" date="2015" name="Genome Announc.">
        <title>Draft Genome Sequence of Anaerolineae Strain TC1, a Novel Isolate from a Methanogenic Wastewater Treatment System.</title>
        <authorList>
            <person name="Matsuura N."/>
            <person name="Tourlousse D.M."/>
            <person name="Sun L."/>
            <person name="Toyonaga M."/>
            <person name="Kuroda K."/>
            <person name="Ohashi A."/>
            <person name="Cruz R."/>
            <person name="Yamaguchi T."/>
            <person name="Sekiguchi Y."/>
        </authorList>
    </citation>
    <scope>NUCLEOTIDE SEQUENCE [LARGE SCALE GENOMIC DNA]</scope>
    <source>
        <strain evidence="18">TC1</strain>
    </source>
</reference>
<feature type="transmembrane region" description="Helical" evidence="17">
    <location>
        <begin position="256"/>
        <end position="273"/>
    </location>
</feature>
<dbReference type="GO" id="GO:0046677">
    <property type="term" value="P:response to antibiotic"/>
    <property type="evidence" value="ECO:0007669"/>
    <property type="project" value="UniProtKB-UniRule"/>
</dbReference>
<dbReference type="NCBIfam" id="NF001389">
    <property type="entry name" value="PRK00281.1-2"/>
    <property type="match status" value="1"/>
</dbReference>
<evidence type="ECO:0000256" key="9">
    <source>
        <dbReference type="ARBA" id="ARBA00022984"/>
    </source>
</evidence>
<keyword evidence="5 17" id="KW-1003">Cell membrane</keyword>
<keyword evidence="19" id="KW-1185">Reference proteome</keyword>
<evidence type="ECO:0000256" key="7">
    <source>
        <dbReference type="ARBA" id="ARBA00022801"/>
    </source>
</evidence>
<dbReference type="PANTHER" id="PTHR30622:SF3">
    <property type="entry name" value="UNDECAPRENYL-DIPHOSPHATASE"/>
    <property type="match status" value="1"/>
</dbReference>
<evidence type="ECO:0000256" key="1">
    <source>
        <dbReference type="ARBA" id="ARBA00004651"/>
    </source>
</evidence>
<keyword evidence="10 17" id="KW-1133">Transmembrane helix</keyword>
<keyword evidence="7 17" id="KW-0378">Hydrolase</keyword>
<dbReference type="HAMAP" id="MF_01006">
    <property type="entry name" value="Undec_diphosphatase"/>
    <property type="match status" value="1"/>
</dbReference>
<feature type="transmembrane region" description="Helical" evidence="17">
    <location>
        <begin position="48"/>
        <end position="66"/>
    </location>
</feature>
<proteinExistence type="inferred from homology"/>
<evidence type="ECO:0000256" key="8">
    <source>
        <dbReference type="ARBA" id="ARBA00022960"/>
    </source>
</evidence>
<accession>A0A0K8PAQ6</accession>
<sequence length="274" mass="30569">MYITEIIKAIVFGIVEGITEWLPISSTGHMILLNELVHLNMSDAFQEMFLVVIQLGAILAVIITFFKKLNPFSSNRNGNHKKETFQLWLKIFLACIPAGLIGFLFEDQIDKLFFNFKTVAATLIIYGILFILIERRNKTRNSSINELSQLNYAAAVMIGIFQMLSLIPGTSRSGATILGAILIGTSRSVAAEFSFFLSIPIMLGASGLKLLKFGFSFSNIEIAVLFAGMITAFLVSAAAIKFLMGYIKKHDFTLFGYYRIFLGILVLLFFSLLR</sequence>
<feature type="transmembrane region" description="Helical" evidence="17">
    <location>
        <begin position="87"/>
        <end position="106"/>
    </location>
</feature>
<dbReference type="RefSeq" id="WP_172667704.1">
    <property type="nucleotide sequence ID" value="NZ_DF968180.1"/>
</dbReference>
<keyword evidence="8 17" id="KW-0133">Cell shape</keyword>
<dbReference type="PANTHER" id="PTHR30622">
    <property type="entry name" value="UNDECAPRENYL-DIPHOSPHATASE"/>
    <property type="match status" value="1"/>
</dbReference>
<evidence type="ECO:0000256" key="4">
    <source>
        <dbReference type="ARBA" id="ARBA00021581"/>
    </source>
</evidence>
<evidence type="ECO:0000256" key="2">
    <source>
        <dbReference type="ARBA" id="ARBA00010621"/>
    </source>
</evidence>
<evidence type="ECO:0000256" key="5">
    <source>
        <dbReference type="ARBA" id="ARBA00022475"/>
    </source>
</evidence>
<dbReference type="Pfam" id="PF02673">
    <property type="entry name" value="BacA"/>
    <property type="match status" value="1"/>
</dbReference>
<keyword evidence="12 17" id="KW-0046">Antibiotic resistance</keyword>
<dbReference type="GO" id="GO:0005886">
    <property type="term" value="C:plasma membrane"/>
    <property type="evidence" value="ECO:0007669"/>
    <property type="project" value="UniProtKB-SubCell"/>
</dbReference>
<comment type="catalytic activity">
    <reaction evidence="16 17">
        <text>di-trans,octa-cis-undecaprenyl diphosphate + H2O = di-trans,octa-cis-undecaprenyl phosphate + phosphate + H(+)</text>
        <dbReference type="Rhea" id="RHEA:28094"/>
        <dbReference type="ChEBI" id="CHEBI:15377"/>
        <dbReference type="ChEBI" id="CHEBI:15378"/>
        <dbReference type="ChEBI" id="CHEBI:43474"/>
        <dbReference type="ChEBI" id="CHEBI:58405"/>
        <dbReference type="ChEBI" id="CHEBI:60392"/>
        <dbReference type="EC" id="3.6.1.27"/>
    </reaction>
</comment>
<comment type="function">
    <text evidence="17">Catalyzes the dephosphorylation of undecaprenyl diphosphate (UPP). Confers resistance to bacitracin.</text>
</comment>
<dbReference type="GO" id="GO:0050380">
    <property type="term" value="F:undecaprenyl-diphosphatase activity"/>
    <property type="evidence" value="ECO:0007669"/>
    <property type="project" value="UniProtKB-UniRule"/>
</dbReference>
<evidence type="ECO:0000256" key="6">
    <source>
        <dbReference type="ARBA" id="ARBA00022692"/>
    </source>
</evidence>
<name>A0A0K8PAQ6_9CHLR</name>
<evidence type="ECO:0000256" key="12">
    <source>
        <dbReference type="ARBA" id="ARBA00023251"/>
    </source>
</evidence>
<comment type="miscellaneous">
    <text evidence="17">Bacitracin is thought to be involved in the inhibition of peptidoglycan synthesis by sequestering undecaprenyl diphosphate, thereby reducing the pool of lipid carrier available.</text>
</comment>
<dbReference type="GO" id="GO:0008360">
    <property type="term" value="P:regulation of cell shape"/>
    <property type="evidence" value="ECO:0007669"/>
    <property type="project" value="UniProtKB-KW"/>
</dbReference>
<evidence type="ECO:0000256" key="16">
    <source>
        <dbReference type="ARBA" id="ARBA00047594"/>
    </source>
</evidence>
<keyword evidence="6 17" id="KW-0812">Transmembrane</keyword>
<dbReference type="AlphaFoldDB" id="A0A0K8PAQ6"/>
<dbReference type="GO" id="GO:0009252">
    <property type="term" value="P:peptidoglycan biosynthetic process"/>
    <property type="evidence" value="ECO:0007669"/>
    <property type="project" value="UniProtKB-KW"/>
</dbReference>
<evidence type="ECO:0000256" key="13">
    <source>
        <dbReference type="ARBA" id="ARBA00023316"/>
    </source>
</evidence>
<gene>
    <name evidence="17" type="primary">uppP</name>
    <name evidence="18" type="ORF">ATC1_12268</name>
</gene>
<dbReference type="NCBIfam" id="NF001391">
    <property type="entry name" value="PRK00281.1-5"/>
    <property type="match status" value="1"/>
</dbReference>
<dbReference type="EC" id="3.6.1.27" evidence="3 17"/>
<dbReference type="NCBIfam" id="TIGR00753">
    <property type="entry name" value="undec_PP_bacA"/>
    <property type="match status" value="1"/>
</dbReference>
<organism evidence="18">
    <name type="scientific">Flexilinea flocculi</name>
    <dbReference type="NCBI Taxonomy" id="1678840"/>
    <lineage>
        <taxon>Bacteria</taxon>
        <taxon>Bacillati</taxon>
        <taxon>Chloroflexota</taxon>
        <taxon>Anaerolineae</taxon>
        <taxon>Anaerolineales</taxon>
        <taxon>Anaerolineaceae</taxon>
        <taxon>Flexilinea</taxon>
    </lineage>
</organism>
<dbReference type="PATRIC" id="fig|1678840.3.peg.825"/>
<evidence type="ECO:0000313" key="18">
    <source>
        <dbReference type="EMBL" id="GAP39733.1"/>
    </source>
</evidence>
<evidence type="ECO:0000313" key="19">
    <source>
        <dbReference type="Proteomes" id="UP000053370"/>
    </source>
</evidence>
<evidence type="ECO:0000256" key="17">
    <source>
        <dbReference type="HAMAP-Rule" id="MF_01006"/>
    </source>
</evidence>
<evidence type="ECO:0000256" key="14">
    <source>
        <dbReference type="ARBA" id="ARBA00032707"/>
    </source>
</evidence>
<dbReference type="InterPro" id="IPR003824">
    <property type="entry name" value="UppP"/>
</dbReference>
<evidence type="ECO:0000256" key="11">
    <source>
        <dbReference type="ARBA" id="ARBA00023136"/>
    </source>
</evidence>
<protein>
    <recommendedName>
        <fullName evidence="4 17">Undecaprenyl-diphosphatase</fullName>
        <ecNumber evidence="3 17">3.6.1.27</ecNumber>
    </recommendedName>
    <alternativeName>
        <fullName evidence="15 17">Bacitracin resistance protein</fullName>
    </alternativeName>
    <alternativeName>
        <fullName evidence="14 17">Undecaprenyl pyrophosphate phosphatase</fullName>
    </alternativeName>
</protein>
<dbReference type="STRING" id="1678840.ATC1_12268"/>
<keyword evidence="11 17" id="KW-0472">Membrane</keyword>
<evidence type="ECO:0000256" key="15">
    <source>
        <dbReference type="ARBA" id="ARBA00032932"/>
    </source>
</evidence>
<keyword evidence="9 17" id="KW-0573">Peptidoglycan synthesis</keyword>
<comment type="subcellular location">
    <subcellularLocation>
        <location evidence="1 17">Cell membrane</location>
        <topology evidence="1 17">Multi-pass membrane protein</topology>
    </subcellularLocation>
</comment>
<dbReference type="NCBIfam" id="NF001390">
    <property type="entry name" value="PRK00281.1-4"/>
    <property type="match status" value="1"/>
</dbReference>